<evidence type="ECO:0000313" key="14">
    <source>
        <dbReference type="Proteomes" id="UP000297472"/>
    </source>
</evidence>
<keyword evidence="5" id="KW-0547">Nucleotide-binding</keyword>
<dbReference type="InterPro" id="IPR008250">
    <property type="entry name" value="ATPase_P-typ_transduc_dom_A_sf"/>
</dbReference>
<dbReference type="InterPro" id="IPR023298">
    <property type="entry name" value="ATPase_P-typ_TM_dom_sf"/>
</dbReference>
<feature type="transmembrane region" description="Helical" evidence="11">
    <location>
        <begin position="881"/>
        <end position="902"/>
    </location>
</feature>
<dbReference type="Pfam" id="PF00690">
    <property type="entry name" value="Cation_ATPase_N"/>
    <property type="match status" value="1"/>
</dbReference>
<dbReference type="Gene3D" id="1.20.1110.10">
    <property type="entry name" value="Calcium-transporting ATPase, transmembrane domain"/>
    <property type="match status" value="1"/>
</dbReference>
<feature type="transmembrane region" description="Helical" evidence="11">
    <location>
        <begin position="295"/>
        <end position="322"/>
    </location>
</feature>
<dbReference type="PRINTS" id="PR00120">
    <property type="entry name" value="HATPASE"/>
</dbReference>
<evidence type="ECO:0000259" key="12">
    <source>
        <dbReference type="SMART" id="SM00831"/>
    </source>
</evidence>
<dbReference type="PRINTS" id="PR00119">
    <property type="entry name" value="CATATPASE"/>
</dbReference>
<dbReference type="Gene3D" id="3.40.1110.10">
    <property type="entry name" value="Calcium-transporting ATPase, cytoplasmic domain N"/>
    <property type="match status" value="1"/>
</dbReference>
<dbReference type="PROSITE" id="PS00154">
    <property type="entry name" value="ATPASE_E1_E2"/>
    <property type="match status" value="1"/>
</dbReference>
<comment type="caution">
    <text evidence="13">The sequence shown here is derived from an EMBL/GenBank/DDBJ whole genome shotgun (WGS) entry which is preliminary data.</text>
</comment>
<dbReference type="InterPro" id="IPR050510">
    <property type="entry name" value="Cation_transp_ATPase_P-type"/>
</dbReference>
<dbReference type="InterPro" id="IPR036412">
    <property type="entry name" value="HAD-like_sf"/>
</dbReference>
<keyword evidence="4 11" id="KW-0812">Transmembrane</keyword>
<dbReference type="InterPro" id="IPR018303">
    <property type="entry name" value="ATPase_P-typ_P_site"/>
</dbReference>
<keyword evidence="14" id="KW-1185">Reference proteome</keyword>
<organism evidence="13 14">
    <name type="scientific">Cryobacterium cryoconiti</name>
    <dbReference type="NCBI Taxonomy" id="1259239"/>
    <lineage>
        <taxon>Bacteria</taxon>
        <taxon>Bacillati</taxon>
        <taxon>Actinomycetota</taxon>
        <taxon>Actinomycetes</taxon>
        <taxon>Micrococcales</taxon>
        <taxon>Microbacteriaceae</taxon>
        <taxon>Cryobacterium</taxon>
    </lineage>
</organism>
<feature type="transmembrane region" description="Helical" evidence="11">
    <location>
        <begin position="77"/>
        <end position="94"/>
    </location>
</feature>
<dbReference type="PANTHER" id="PTHR43294">
    <property type="entry name" value="SODIUM/POTASSIUM-TRANSPORTING ATPASE SUBUNIT ALPHA"/>
    <property type="match status" value="1"/>
</dbReference>
<comment type="similarity">
    <text evidence="2">Belongs to the cation transport ATPase (P-type) (TC 3.A.3) family. Type IIA subfamily.</text>
</comment>
<evidence type="ECO:0000256" key="8">
    <source>
        <dbReference type="ARBA" id="ARBA00022989"/>
    </source>
</evidence>
<dbReference type="EMBL" id="SOHA01000042">
    <property type="protein sequence ID" value="TFD26359.1"/>
    <property type="molecule type" value="Genomic_DNA"/>
</dbReference>
<keyword evidence="8 11" id="KW-1133">Transmembrane helix</keyword>
<evidence type="ECO:0000256" key="5">
    <source>
        <dbReference type="ARBA" id="ARBA00022741"/>
    </source>
</evidence>
<comment type="catalytic activity">
    <reaction evidence="10">
        <text>ATP + H2O = ADP + phosphate + H(+)</text>
        <dbReference type="Rhea" id="RHEA:13065"/>
        <dbReference type="ChEBI" id="CHEBI:15377"/>
        <dbReference type="ChEBI" id="CHEBI:15378"/>
        <dbReference type="ChEBI" id="CHEBI:30616"/>
        <dbReference type="ChEBI" id="CHEBI:43474"/>
        <dbReference type="ChEBI" id="CHEBI:456216"/>
    </reaction>
</comment>
<evidence type="ECO:0000256" key="11">
    <source>
        <dbReference type="SAM" id="Phobius"/>
    </source>
</evidence>
<keyword evidence="6" id="KW-0067">ATP-binding</keyword>
<keyword evidence="7" id="KW-1278">Translocase</keyword>
<feature type="transmembrane region" description="Helical" evidence="11">
    <location>
        <begin position="267"/>
        <end position="289"/>
    </location>
</feature>
<dbReference type="Proteomes" id="UP000297472">
    <property type="component" value="Unassembled WGS sequence"/>
</dbReference>
<dbReference type="SMART" id="SM00831">
    <property type="entry name" value="Cation_ATPase_N"/>
    <property type="match status" value="1"/>
</dbReference>
<evidence type="ECO:0000313" key="13">
    <source>
        <dbReference type="EMBL" id="TFD26359.1"/>
    </source>
</evidence>
<feature type="domain" description="Cation-transporting P-type ATPase N-terminal" evidence="12">
    <location>
        <begin position="19"/>
        <end position="93"/>
    </location>
</feature>
<dbReference type="SUPFAM" id="SSF81665">
    <property type="entry name" value="Calcium ATPase, transmembrane domain M"/>
    <property type="match status" value="1"/>
</dbReference>
<dbReference type="SFLD" id="SFLDS00003">
    <property type="entry name" value="Haloacid_Dehalogenase"/>
    <property type="match status" value="1"/>
</dbReference>
<evidence type="ECO:0000256" key="9">
    <source>
        <dbReference type="ARBA" id="ARBA00023136"/>
    </source>
</evidence>
<feature type="transmembrane region" description="Helical" evidence="11">
    <location>
        <begin position="764"/>
        <end position="782"/>
    </location>
</feature>
<dbReference type="InterPro" id="IPR006068">
    <property type="entry name" value="ATPase_P-typ_cation-transptr_C"/>
</dbReference>
<dbReference type="SUPFAM" id="SSF81653">
    <property type="entry name" value="Calcium ATPase, transduction domain A"/>
    <property type="match status" value="1"/>
</dbReference>
<dbReference type="SUPFAM" id="SSF81660">
    <property type="entry name" value="Metal cation-transporting ATPase, ATP-binding domain N"/>
    <property type="match status" value="1"/>
</dbReference>
<evidence type="ECO:0000256" key="7">
    <source>
        <dbReference type="ARBA" id="ARBA00022967"/>
    </source>
</evidence>
<dbReference type="InterPro" id="IPR059000">
    <property type="entry name" value="ATPase_P-type_domA"/>
</dbReference>
<dbReference type="OrthoDB" id="9814270at2"/>
<dbReference type="FunFam" id="3.40.50.1000:FF:000028">
    <property type="entry name" value="Calcium-transporting P-type ATPase, putative"/>
    <property type="match status" value="1"/>
</dbReference>
<feature type="transmembrane region" description="Helical" evidence="11">
    <location>
        <begin position="100"/>
        <end position="120"/>
    </location>
</feature>
<feature type="transmembrane region" description="Helical" evidence="11">
    <location>
        <begin position="914"/>
        <end position="932"/>
    </location>
</feature>
<dbReference type="InterPro" id="IPR004014">
    <property type="entry name" value="ATPase_P-typ_cation-transptr_N"/>
</dbReference>
<evidence type="ECO:0000256" key="1">
    <source>
        <dbReference type="ARBA" id="ARBA00004651"/>
    </source>
</evidence>
<dbReference type="GO" id="GO:0005524">
    <property type="term" value="F:ATP binding"/>
    <property type="evidence" value="ECO:0007669"/>
    <property type="project" value="UniProtKB-KW"/>
</dbReference>
<dbReference type="AlphaFoldDB" id="A0A4Y8JQA3"/>
<dbReference type="SUPFAM" id="SSF56784">
    <property type="entry name" value="HAD-like"/>
    <property type="match status" value="1"/>
</dbReference>
<dbReference type="InterPro" id="IPR023299">
    <property type="entry name" value="ATPase_P-typ_cyto_dom_N"/>
</dbReference>
<dbReference type="SFLD" id="SFLDF00027">
    <property type="entry name" value="p-type_atpase"/>
    <property type="match status" value="1"/>
</dbReference>
<dbReference type="Pfam" id="PF00122">
    <property type="entry name" value="E1-E2_ATPase"/>
    <property type="match status" value="1"/>
</dbReference>
<dbReference type="Gene3D" id="3.40.50.1000">
    <property type="entry name" value="HAD superfamily/HAD-like"/>
    <property type="match status" value="1"/>
</dbReference>
<keyword evidence="9 11" id="KW-0472">Membrane</keyword>
<dbReference type="InterPro" id="IPR023214">
    <property type="entry name" value="HAD_sf"/>
</dbReference>
<dbReference type="SFLD" id="SFLDG00002">
    <property type="entry name" value="C1.7:_P-type_atpase_like"/>
    <property type="match status" value="1"/>
</dbReference>
<feature type="transmembrane region" description="Helical" evidence="11">
    <location>
        <begin position="803"/>
        <end position="824"/>
    </location>
</feature>
<protein>
    <submittedName>
        <fullName evidence="13">Cation-translocating P-type ATPase</fullName>
    </submittedName>
</protein>
<dbReference type="PANTHER" id="PTHR43294:SF21">
    <property type="entry name" value="CATION TRANSPORTING ATPASE"/>
    <property type="match status" value="1"/>
</dbReference>
<gene>
    <name evidence="13" type="ORF">E3T49_15580</name>
</gene>
<name>A0A4Y8JQA3_9MICO</name>
<dbReference type="GO" id="GO:0005886">
    <property type="term" value="C:plasma membrane"/>
    <property type="evidence" value="ECO:0007669"/>
    <property type="project" value="UniProtKB-SubCell"/>
</dbReference>
<feature type="transmembrane region" description="Helical" evidence="11">
    <location>
        <begin position="844"/>
        <end position="860"/>
    </location>
</feature>
<evidence type="ECO:0000256" key="4">
    <source>
        <dbReference type="ARBA" id="ARBA00022692"/>
    </source>
</evidence>
<reference evidence="13 14" key="1">
    <citation type="submission" date="2019-03" db="EMBL/GenBank/DDBJ databases">
        <title>Genomics of glacier-inhabiting Cryobacterium strains.</title>
        <authorList>
            <person name="Liu Q."/>
            <person name="Xin Y.-H."/>
        </authorList>
    </citation>
    <scope>NUCLEOTIDE SEQUENCE [LARGE SCALE GENOMIC DNA]</scope>
    <source>
        <strain evidence="13 14">TMT1-51</strain>
    </source>
</reference>
<accession>A0A4Y8JQA3</accession>
<feature type="transmembrane region" description="Helical" evidence="11">
    <location>
        <begin position="732"/>
        <end position="752"/>
    </location>
</feature>
<dbReference type="GO" id="GO:0016887">
    <property type="term" value="F:ATP hydrolysis activity"/>
    <property type="evidence" value="ECO:0007669"/>
    <property type="project" value="InterPro"/>
</dbReference>
<evidence type="ECO:0000256" key="3">
    <source>
        <dbReference type="ARBA" id="ARBA00022475"/>
    </source>
</evidence>
<dbReference type="InterPro" id="IPR044492">
    <property type="entry name" value="P_typ_ATPase_HD_dom"/>
</dbReference>
<dbReference type="InterPro" id="IPR001757">
    <property type="entry name" value="P_typ_ATPase"/>
</dbReference>
<comment type="subcellular location">
    <subcellularLocation>
        <location evidence="1">Cell membrane</location>
        <topology evidence="1">Multi-pass membrane protein</topology>
    </subcellularLocation>
</comment>
<sequence>MDAPAQSEQLDRIDPLDLDPSLADATEIARRLEADAHLGLTAAEAARRLAAEGPNELRAVRPVPVWRRILAQFNDPLIYLLLVATAVSLGAWLIEGSQGLPVDALVIAAIVVLNAVLGLVQEARADNAVAALSTMTAASSTVMRDGLLTTLPSTQLVRGDLLVLGEGDSVGADARLTEANSLRIAEASLTGESSAVTKHPRTLPAPAALGDRLNMVFKGTAVSQGVGRGIVTGTGMNTEVGAIASMLERTETHPTPLQVEIGHIGKLLSVVVIVIAIVVMLTIVLVQGVSTPADFVTVFLLGVSLAVAAVPEGLPAILSVILSIGVQRMARQNAVVKNLKSVETLGSASVICCDKTGTLTRNEMTIQQLLTASGRVDVTGVGYRPEGDVRQGDAPLTDLCLRYEAQLVLGAGSLAGNAQLTEKNGEWEIQGDPTEAAFLVAAAKLEGTTGHMARFDRLDEMPFTSERKMMSTLHQETSDGSLRIFSKGAPDILLERCTFLQVGESVVPLTDERRQRMLADIQALSAQAFRTLGVAYSRADENTAPLDEADEQGLIYAGVVGIIDPPRTEVTPAIKEAHRAGVRVVMITGDHPTTAARIASDLGIVEPGAPALAGADLDLLDEPGLREAVRGTSVFARVSPHHKLRIVDALQANGDIVAMTGDGVNDAPALKSADIGVAMGVTGTEVTKEAAKIILVDDNFATIVAAVRGGRVILDNIKKFLRYLLSSNMGEVLTVFLGVLLAGVLGLAGASSETVVLPLLVTQILWINLITDSGPALAMGVDPEIDDVMARPPRPINERMIDLRMWMGIMSTGLVMAVVTLATIDLFLPGGLLPVLDPGSDDLTVARTAGFTTLVFAQLFNTLNSRSELTTAFHRLFVNRWLWGALLLGVLLQVAVVELPFLQAAFGTASMDTVHWAVCVGMASIVLWAEELRKWILRARTRS</sequence>
<dbReference type="Gene3D" id="2.70.150.10">
    <property type="entry name" value="Calcium-transporting ATPase, cytoplasmic transduction domain A"/>
    <property type="match status" value="1"/>
</dbReference>
<evidence type="ECO:0000256" key="2">
    <source>
        <dbReference type="ARBA" id="ARBA00005675"/>
    </source>
</evidence>
<dbReference type="RefSeq" id="WP_134425834.1">
    <property type="nucleotide sequence ID" value="NZ_SOHA01000042.1"/>
</dbReference>
<evidence type="ECO:0000256" key="6">
    <source>
        <dbReference type="ARBA" id="ARBA00022840"/>
    </source>
</evidence>
<dbReference type="Pfam" id="PF13246">
    <property type="entry name" value="Cation_ATPase"/>
    <property type="match status" value="1"/>
</dbReference>
<evidence type="ECO:0000256" key="10">
    <source>
        <dbReference type="ARBA" id="ARBA00049360"/>
    </source>
</evidence>
<dbReference type="Pfam" id="PF00689">
    <property type="entry name" value="Cation_ATPase_C"/>
    <property type="match status" value="1"/>
</dbReference>
<dbReference type="NCBIfam" id="TIGR01494">
    <property type="entry name" value="ATPase_P-type"/>
    <property type="match status" value="2"/>
</dbReference>
<proteinExistence type="inferred from homology"/>
<keyword evidence="3" id="KW-1003">Cell membrane</keyword>